<dbReference type="KEGG" id="lab:LA76x_2852"/>
<dbReference type="EMBL" id="CP011129">
    <property type="protein sequence ID" value="ALN80982.1"/>
    <property type="molecule type" value="Genomic_DNA"/>
</dbReference>
<evidence type="ECO:0000313" key="1">
    <source>
        <dbReference type="EMBL" id="ALN80982.1"/>
    </source>
</evidence>
<name>A0A0S2FBW0_LYSAN</name>
<dbReference type="Proteomes" id="UP000060787">
    <property type="component" value="Chromosome"/>
</dbReference>
<organism evidence="1 2">
    <name type="scientific">Lysobacter antibioticus</name>
    <dbReference type="NCBI Taxonomy" id="84531"/>
    <lineage>
        <taxon>Bacteria</taxon>
        <taxon>Pseudomonadati</taxon>
        <taxon>Pseudomonadota</taxon>
        <taxon>Gammaproteobacteria</taxon>
        <taxon>Lysobacterales</taxon>
        <taxon>Lysobacteraceae</taxon>
        <taxon>Lysobacter</taxon>
    </lineage>
</organism>
<accession>A0A0S2FBW0</accession>
<dbReference type="KEGG" id="laq:GLA29479_1777"/>
<proteinExistence type="predicted"/>
<keyword evidence="2" id="KW-1185">Reference proteome</keyword>
<reference evidence="1 2" key="1">
    <citation type="journal article" date="2015" name="BMC Genomics">
        <title>Comparative genomics and metabolic profiling of the genus Lysobacter.</title>
        <authorList>
            <person name="de Bruijn I."/>
            <person name="Cheng X."/>
            <person name="de Jager V."/>
            <person name="Exposito R.G."/>
            <person name="Watrous J."/>
            <person name="Patel N."/>
            <person name="Postma J."/>
            <person name="Dorrestein P.C."/>
            <person name="Kobayashi D."/>
            <person name="Raaijmakers J.M."/>
        </authorList>
    </citation>
    <scope>NUCLEOTIDE SEQUENCE [LARGE SCALE GENOMIC DNA]</scope>
    <source>
        <strain evidence="1 2">76</strain>
    </source>
</reference>
<dbReference type="PATRIC" id="fig|84531.7.peg.1750"/>
<gene>
    <name evidence="1" type="ORF">LA76x_2852</name>
</gene>
<dbReference type="STRING" id="84531.LA76x_2852"/>
<dbReference type="eggNOG" id="ENOG5033NY2">
    <property type="taxonomic scope" value="Bacteria"/>
</dbReference>
<dbReference type="RefSeq" id="WP_057918152.1">
    <property type="nucleotide sequence ID" value="NZ_CP011129.1"/>
</dbReference>
<protein>
    <submittedName>
        <fullName evidence="1">Uncharacterized protein</fullName>
    </submittedName>
</protein>
<sequence>MQVHLFRGPGRVFGFTSDLSGANLPAQFAPWSHFMSVEMRQGEPMAGVEVDECLADMQTFGVHVTDAHVRITEQAVQHGERA</sequence>
<dbReference type="AlphaFoldDB" id="A0A0S2FBW0"/>
<evidence type="ECO:0000313" key="2">
    <source>
        <dbReference type="Proteomes" id="UP000060787"/>
    </source>
</evidence>